<dbReference type="EMBL" id="JAIWIU010000278">
    <property type="protein sequence ID" value="MCA2019145.1"/>
    <property type="molecule type" value="Genomic_DNA"/>
</dbReference>
<sequence>MSKVQSEHSQSLWNAKFVALIVTNGLFFGGFHLLLPVLPLYVSKMGANATQVGLVAGIFVFSAIVIRLFSDVLKKRFGTIGSLFVGIIISLICVVGYGMCQSVDGVLEVRLLHGVGFGIATTFYATLAAAVIPAHRKGEGMGYFGLGTTVAMAVAPAIGLWLALDYDYYYVFYVALASQLIALVWTYFCRFHKQLSSQSSPAKMAISYIDQFAVKGARIPAVLTLLFGIGYGCVLNFVSIFSQQNGIGSPGLFFLLSTVCVFISRLFSGRIYDKLGAPYVVIPGTILFMVAFFGIARVHSETLFLVCSLAYGFGLGALFPALQTQILTSVPAEKSSAASATFYNMLDIGNGLGAIIYGMIAVETGYTFLFTLSGWIMVAMLVLFVLTHRSHTVQPVKEAFAQD</sequence>
<feature type="transmembrane region" description="Helical" evidence="4">
    <location>
        <begin position="342"/>
        <end position="360"/>
    </location>
</feature>
<dbReference type="Proteomes" id="UP001199044">
    <property type="component" value="Unassembled WGS sequence"/>
</dbReference>
<dbReference type="Pfam" id="PF07690">
    <property type="entry name" value="MFS_1"/>
    <property type="match status" value="1"/>
</dbReference>
<dbReference type="PANTHER" id="PTHR23531:SF1">
    <property type="entry name" value="QUINOLENE RESISTANCE PROTEIN NORA"/>
    <property type="match status" value="1"/>
</dbReference>
<name>A0ABS7YXW3_9VIBR</name>
<feature type="transmembrane region" description="Helical" evidence="4">
    <location>
        <begin position="279"/>
        <end position="296"/>
    </location>
</feature>
<keyword evidence="1 4" id="KW-0812">Transmembrane</keyword>
<feature type="transmembrane region" description="Helical" evidence="4">
    <location>
        <begin position="302"/>
        <end position="322"/>
    </location>
</feature>
<dbReference type="CDD" id="cd17489">
    <property type="entry name" value="MFS_YfcJ_like"/>
    <property type="match status" value="1"/>
</dbReference>
<accession>A0ABS7YXW3</accession>
<evidence type="ECO:0000256" key="3">
    <source>
        <dbReference type="ARBA" id="ARBA00023136"/>
    </source>
</evidence>
<keyword evidence="2 4" id="KW-1133">Transmembrane helix</keyword>
<proteinExistence type="predicted"/>
<feature type="transmembrane region" description="Helical" evidence="4">
    <location>
        <begin position="170"/>
        <end position="188"/>
    </location>
</feature>
<feature type="domain" description="Major facilitator superfamily (MFS) profile" evidence="5">
    <location>
        <begin position="16"/>
        <end position="391"/>
    </location>
</feature>
<dbReference type="Gene3D" id="1.20.1250.20">
    <property type="entry name" value="MFS general substrate transporter like domains"/>
    <property type="match status" value="1"/>
</dbReference>
<feature type="transmembrane region" description="Helical" evidence="4">
    <location>
        <begin position="12"/>
        <end position="35"/>
    </location>
</feature>
<comment type="caution">
    <text evidence="6">The sequence shown here is derived from an EMBL/GenBank/DDBJ whole genome shotgun (WGS) entry which is preliminary data.</text>
</comment>
<evidence type="ECO:0000256" key="2">
    <source>
        <dbReference type="ARBA" id="ARBA00022989"/>
    </source>
</evidence>
<dbReference type="InterPro" id="IPR011701">
    <property type="entry name" value="MFS"/>
</dbReference>
<feature type="transmembrane region" description="Helical" evidence="4">
    <location>
        <begin position="47"/>
        <end position="70"/>
    </location>
</feature>
<feature type="transmembrane region" description="Helical" evidence="4">
    <location>
        <begin position="111"/>
        <end position="131"/>
    </location>
</feature>
<reference evidence="7" key="1">
    <citation type="submission" date="2023-07" db="EMBL/GenBank/DDBJ databases">
        <title>Molecular identification of indigenous halophilic bacteria isolated from red sea cost, biodegradation of synthetic dyes and assessment of degraded metabolite toxicity.</title>
        <authorList>
            <person name="Chaieb K."/>
            <person name="Altayb H.N."/>
        </authorList>
    </citation>
    <scope>NUCLEOTIDE SEQUENCE [LARGE SCALE GENOMIC DNA]</scope>
    <source>
        <strain evidence="7">K20</strain>
    </source>
</reference>
<evidence type="ECO:0000256" key="4">
    <source>
        <dbReference type="SAM" id="Phobius"/>
    </source>
</evidence>
<evidence type="ECO:0000256" key="1">
    <source>
        <dbReference type="ARBA" id="ARBA00022692"/>
    </source>
</evidence>
<organism evidence="6 7">
    <name type="scientific">Vibrio tritonius</name>
    <dbReference type="NCBI Taxonomy" id="1435069"/>
    <lineage>
        <taxon>Bacteria</taxon>
        <taxon>Pseudomonadati</taxon>
        <taxon>Pseudomonadota</taxon>
        <taxon>Gammaproteobacteria</taxon>
        <taxon>Vibrionales</taxon>
        <taxon>Vibrionaceae</taxon>
        <taxon>Vibrio</taxon>
    </lineage>
</organism>
<evidence type="ECO:0000313" key="6">
    <source>
        <dbReference type="EMBL" id="MCA2019145.1"/>
    </source>
</evidence>
<dbReference type="SUPFAM" id="SSF103473">
    <property type="entry name" value="MFS general substrate transporter"/>
    <property type="match status" value="1"/>
</dbReference>
<feature type="transmembrane region" description="Helical" evidence="4">
    <location>
        <begin position="143"/>
        <end position="164"/>
    </location>
</feature>
<evidence type="ECO:0000259" key="5">
    <source>
        <dbReference type="PROSITE" id="PS50850"/>
    </source>
</evidence>
<dbReference type="PROSITE" id="PS50850">
    <property type="entry name" value="MFS"/>
    <property type="match status" value="1"/>
</dbReference>
<dbReference type="InterPro" id="IPR036259">
    <property type="entry name" value="MFS_trans_sf"/>
</dbReference>
<feature type="transmembrane region" description="Helical" evidence="4">
    <location>
        <begin position="366"/>
        <end position="387"/>
    </location>
</feature>
<feature type="transmembrane region" description="Helical" evidence="4">
    <location>
        <begin position="221"/>
        <end position="241"/>
    </location>
</feature>
<dbReference type="PANTHER" id="PTHR23531">
    <property type="entry name" value="QUINOLENE RESISTANCE PROTEIN NORA"/>
    <property type="match status" value="1"/>
</dbReference>
<keyword evidence="3 4" id="KW-0472">Membrane</keyword>
<feature type="transmembrane region" description="Helical" evidence="4">
    <location>
        <begin position="247"/>
        <end position="267"/>
    </location>
</feature>
<evidence type="ECO:0000313" key="7">
    <source>
        <dbReference type="Proteomes" id="UP001199044"/>
    </source>
</evidence>
<dbReference type="InterPro" id="IPR052714">
    <property type="entry name" value="MFS_Exporter"/>
</dbReference>
<feature type="transmembrane region" description="Helical" evidence="4">
    <location>
        <begin position="77"/>
        <end position="99"/>
    </location>
</feature>
<keyword evidence="7" id="KW-1185">Reference proteome</keyword>
<protein>
    <submittedName>
        <fullName evidence="6">MFS transporter</fullName>
    </submittedName>
</protein>
<dbReference type="RefSeq" id="WP_225252366.1">
    <property type="nucleotide sequence ID" value="NZ_JAIWIU010000278.1"/>
</dbReference>
<gene>
    <name evidence="6" type="ORF">LDJ79_23790</name>
</gene>
<dbReference type="InterPro" id="IPR020846">
    <property type="entry name" value="MFS_dom"/>
</dbReference>